<evidence type="ECO:0000313" key="5">
    <source>
        <dbReference type="Proteomes" id="UP000321764"/>
    </source>
</evidence>
<dbReference type="Pfam" id="PF17782">
    <property type="entry name" value="WHD_DprA"/>
    <property type="match status" value="1"/>
</dbReference>
<dbReference type="GO" id="GO:0009294">
    <property type="term" value="P:DNA-mediated transformation"/>
    <property type="evidence" value="ECO:0007669"/>
    <property type="project" value="InterPro"/>
</dbReference>
<dbReference type="PANTHER" id="PTHR43022">
    <property type="entry name" value="PROTEIN SMF"/>
    <property type="match status" value="1"/>
</dbReference>
<dbReference type="OrthoDB" id="9785707at2"/>
<dbReference type="InterPro" id="IPR041614">
    <property type="entry name" value="DprA_WH"/>
</dbReference>
<dbReference type="InterPro" id="IPR003488">
    <property type="entry name" value="DprA"/>
</dbReference>
<dbReference type="EMBL" id="VKAD01000001">
    <property type="protein sequence ID" value="TXR54704.1"/>
    <property type="molecule type" value="Genomic_DNA"/>
</dbReference>
<dbReference type="Proteomes" id="UP000321764">
    <property type="component" value="Unassembled WGS sequence"/>
</dbReference>
<comment type="caution">
    <text evidence="4">The sequence shown here is derived from an EMBL/GenBank/DDBJ whole genome shotgun (WGS) entry which is preliminary data.</text>
</comment>
<protein>
    <submittedName>
        <fullName evidence="4">DNA-protecting protein DprA</fullName>
    </submittedName>
</protein>
<accession>A0A5C8ZB85</accession>
<dbReference type="InterPro" id="IPR036388">
    <property type="entry name" value="WH-like_DNA-bd_sf"/>
</dbReference>
<feature type="domain" description="DprA winged helix" evidence="3">
    <location>
        <begin position="303"/>
        <end position="360"/>
    </location>
</feature>
<gene>
    <name evidence="4" type="primary">dprA</name>
    <name evidence="4" type="ORF">FME95_09245</name>
</gene>
<dbReference type="NCBIfam" id="TIGR00732">
    <property type="entry name" value="dprA"/>
    <property type="match status" value="1"/>
</dbReference>
<dbReference type="Gene3D" id="1.10.10.10">
    <property type="entry name" value="Winged helix-like DNA-binding domain superfamily/Winged helix DNA-binding domain"/>
    <property type="match status" value="1"/>
</dbReference>
<organism evidence="4 5">
    <name type="scientific">Reinekea thalattae</name>
    <dbReference type="NCBI Taxonomy" id="2593301"/>
    <lineage>
        <taxon>Bacteria</taxon>
        <taxon>Pseudomonadati</taxon>
        <taxon>Pseudomonadota</taxon>
        <taxon>Gammaproteobacteria</taxon>
        <taxon>Oceanospirillales</taxon>
        <taxon>Saccharospirillaceae</taxon>
        <taxon>Reinekea</taxon>
    </lineage>
</organism>
<sequence>MSQHCLPWLRWVLIPNFGLKRCHELLNYLDSPQALFLHPDRWPLPDSIRQTLKDMNRLGEQHPVHRRALEQLAWAETEQHHLISLEDQAYPDNFQALYDAPLMLWAKGKPELLKSSQVGIVGSRNASPNGIRHTSDISQQLAQSGLTITSGGALGVDAASHQAALKANGNTIAVLGCGLDIVYPKQNQQLFQQIAEQGLLLSEYPLATPPRPGHFPRRNRIISGLSDALIVIEAALASGTLTTAQHAIEQGKDIFALPGDISHANNAGCHRLIQQGAYLLAHVNDVIEHFQLKPSRQHDRNKETSDYPLSPLQQGILECLAAESMPIESLALQLNEPMKNLLEPLLELELAGLLEQHPGGYCLS</sequence>
<reference evidence="4 5" key="1">
    <citation type="submission" date="2019-07" db="EMBL/GenBank/DDBJ databases">
        <title>Reinekea sp. strain SSH23 genome sequencing and assembly.</title>
        <authorList>
            <person name="Kim I."/>
        </authorList>
    </citation>
    <scope>NUCLEOTIDE SEQUENCE [LARGE SCALE GENOMIC DNA]</scope>
    <source>
        <strain evidence="4 5">SSH23</strain>
    </source>
</reference>
<feature type="domain" description="Smf/DprA SLOG" evidence="2">
    <location>
        <begin position="82"/>
        <end position="290"/>
    </location>
</feature>
<dbReference type="SUPFAM" id="SSF102405">
    <property type="entry name" value="MCP/YpsA-like"/>
    <property type="match status" value="1"/>
</dbReference>
<proteinExistence type="inferred from homology"/>
<dbReference type="InterPro" id="IPR057666">
    <property type="entry name" value="DrpA_SLOG"/>
</dbReference>
<dbReference type="PANTHER" id="PTHR43022:SF1">
    <property type="entry name" value="PROTEIN SMF"/>
    <property type="match status" value="1"/>
</dbReference>
<evidence type="ECO:0000256" key="1">
    <source>
        <dbReference type="ARBA" id="ARBA00006525"/>
    </source>
</evidence>
<evidence type="ECO:0000259" key="3">
    <source>
        <dbReference type="Pfam" id="PF17782"/>
    </source>
</evidence>
<evidence type="ECO:0000259" key="2">
    <source>
        <dbReference type="Pfam" id="PF02481"/>
    </source>
</evidence>
<keyword evidence="5" id="KW-1185">Reference proteome</keyword>
<dbReference type="AlphaFoldDB" id="A0A5C8ZB85"/>
<dbReference type="RefSeq" id="WP_147714103.1">
    <property type="nucleotide sequence ID" value="NZ_VKAD01000001.1"/>
</dbReference>
<dbReference type="Pfam" id="PF02481">
    <property type="entry name" value="DNA_processg_A"/>
    <property type="match status" value="1"/>
</dbReference>
<dbReference type="Gene3D" id="3.40.50.450">
    <property type="match status" value="1"/>
</dbReference>
<comment type="similarity">
    <text evidence="1">Belongs to the DprA/Smf family.</text>
</comment>
<evidence type="ECO:0000313" key="4">
    <source>
        <dbReference type="EMBL" id="TXR54704.1"/>
    </source>
</evidence>
<name>A0A5C8ZB85_9GAMM</name>